<gene>
    <name evidence="2" type="ORF">SAMN06265219_115123</name>
</gene>
<evidence type="ECO:0000313" key="3">
    <source>
        <dbReference type="Proteomes" id="UP000317557"/>
    </source>
</evidence>
<dbReference type="AlphaFoldDB" id="A0A521F6Z4"/>
<organism evidence="2 3">
    <name type="scientific">Gracilimonas mengyeensis</name>
    <dbReference type="NCBI Taxonomy" id="1302730"/>
    <lineage>
        <taxon>Bacteria</taxon>
        <taxon>Pseudomonadati</taxon>
        <taxon>Balneolota</taxon>
        <taxon>Balneolia</taxon>
        <taxon>Balneolales</taxon>
        <taxon>Balneolaceae</taxon>
        <taxon>Gracilimonas</taxon>
    </lineage>
</organism>
<keyword evidence="1" id="KW-1133">Transmembrane helix</keyword>
<dbReference type="EMBL" id="FXTP01000015">
    <property type="protein sequence ID" value="SMO91864.1"/>
    <property type="molecule type" value="Genomic_DNA"/>
</dbReference>
<evidence type="ECO:0000256" key="1">
    <source>
        <dbReference type="SAM" id="Phobius"/>
    </source>
</evidence>
<reference evidence="2 3" key="1">
    <citation type="submission" date="2017-05" db="EMBL/GenBank/DDBJ databases">
        <authorList>
            <person name="Varghese N."/>
            <person name="Submissions S."/>
        </authorList>
    </citation>
    <scope>NUCLEOTIDE SEQUENCE [LARGE SCALE GENOMIC DNA]</scope>
    <source>
        <strain evidence="2 3">DSM 21985</strain>
    </source>
</reference>
<sequence>MKFFEYLKYLLIGLAFGFVLIKSEVVSWFRIQEMFRFDSIHMYGIIGLAVVVGIISVQIIKRKNIKDNKGNPITIPPKDASQWKRYIIGGSIFGLGWALLGACPGPMFALLGSGITVMVVPILSAIAGTYAYGLLRDSLPH</sequence>
<dbReference type="Pfam" id="PF20398">
    <property type="entry name" value="DUF6691"/>
    <property type="match status" value="1"/>
</dbReference>
<feature type="transmembrane region" description="Helical" evidence="1">
    <location>
        <begin position="115"/>
        <end position="135"/>
    </location>
</feature>
<evidence type="ECO:0000313" key="2">
    <source>
        <dbReference type="EMBL" id="SMO91864.1"/>
    </source>
</evidence>
<keyword evidence="1" id="KW-0472">Membrane</keyword>
<name>A0A521F6Z4_9BACT</name>
<feature type="transmembrane region" description="Helical" evidence="1">
    <location>
        <begin position="40"/>
        <end position="60"/>
    </location>
</feature>
<feature type="transmembrane region" description="Helical" evidence="1">
    <location>
        <begin position="7"/>
        <end position="28"/>
    </location>
</feature>
<dbReference type="OrthoDB" id="9790409at2"/>
<accession>A0A521F6Z4</accession>
<keyword evidence="1" id="KW-0812">Transmembrane</keyword>
<protein>
    <submittedName>
        <fullName evidence="2">Uncharacterized protein</fullName>
    </submittedName>
</protein>
<dbReference type="InterPro" id="IPR046513">
    <property type="entry name" value="DUF6691"/>
</dbReference>
<proteinExistence type="predicted"/>
<feature type="transmembrane region" description="Helical" evidence="1">
    <location>
        <begin position="86"/>
        <end position="109"/>
    </location>
</feature>
<keyword evidence="3" id="KW-1185">Reference proteome</keyword>
<dbReference type="RefSeq" id="WP_142455679.1">
    <property type="nucleotide sequence ID" value="NZ_FXTP01000015.1"/>
</dbReference>
<dbReference type="Proteomes" id="UP000317557">
    <property type="component" value="Unassembled WGS sequence"/>
</dbReference>